<evidence type="ECO:0000256" key="2">
    <source>
        <dbReference type="ARBA" id="ARBA00023315"/>
    </source>
</evidence>
<gene>
    <name evidence="4" type="ORF">HMJ29_16635</name>
</gene>
<dbReference type="EMBL" id="CP053538">
    <property type="protein sequence ID" value="QJX48456.1"/>
    <property type="molecule type" value="Genomic_DNA"/>
</dbReference>
<evidence type="ECO:0000259" key="3">
    <source>
        <dbReference type="PROSITE" id="PS51186"/>
    </source>
</evidence>
<dbReference type="InterPro" id="IPR016181">
    <property type="entry name" value="Acyl_CoA_acyltransferase"/>
</dbReference>
<sequence length="269" mass="30454">MEFTSAEVAAAMTRSFQHYFVPMVFDAAAFERRFRGEHLDPAASRLWFQGDELVGVVFIARRGWQSRVAAMGLVPEYRSQGLGKIMLGTALKEAQQRGDQSMLLEVFTENVPAIRLYERLGFRRTRRLLGFRQEAGAAPNTGEMLTEMDPLELARVVIRETEEPLPWMSSGETLLSITKPTKAFRLQEQAYALIRPDANGQFVQMLLVPRAYRRQGWGTRLVRALEARFPDYPTIVPCLVPEGPGTDFMRACGWAQTDLALYEMVCLLA</sequence>
<accession>A0A6M6BK35</accession>
<evidence type="ECO:0000256" key="1">
    <source>
        <dbReference type="ARBA" id="ARBA00022679"/>
    </source>
</evidence>
<dbReference type="GO" id="GO:0016747">
    <property type="term" value="F:acyltransferase activity, transferring groups other than amino-acyl groups"/>
    <property type="evidence" value="ECO:0007669"/>
    <property type="project" value="InterPro"/>
</dbReference>
<dbReference type="RefSeq" id="WP_171592542.1">
    <property type="nucleotide sequence ID" value="NZ_CP053538.1"/>
</dbReference>
<keyword evidence="5" id="KW-1185">Reference proteome</keyword>
<reference evidence="4 5" key="1">
    <citation type="submission" date="2020-05" db="EMBL/GenBank/DDBJ databases">
        <title>Complete genome sequence of Hymenobacter sp. TS19 in Coasted Sand Dune.</title>
        <authorList>
            <person name="Lee J.-H."/>
            <person name="Jung J.-H."/>
            <person name="Jeong S."/>
            <person name="Zhao L."/>
            <person name="Kim M.-K."/>
            <person name="Seo H.-S."/>
            <person name="Lim S."/>
        </authorList>
    </citation>
    <scope>NUCLEOTIDE SEQUENCE [LARGE SCALE GENOMIC DNA]</scope>
    <source>
        <strain evidence="4 5">TS19</strain>
    </source>
</reference>
<organism evidence="4 5">
    <name type="scientific">Hymenobacter taeanensis</name>
    <dbReference type="NCBI Taxonomy" id="2735321"/>
    <lineage>
        <taxon>Bacteria</taxon>
        <taxon>Pseudomonadati</taxon>
        <taxon>Bacteroidota</taxon>
        <taxon>Cytophagia</taxon>
        <taxon>Cytophagales</taxon>
        <taxon>Hymenobacteraceae</taxon>
        <taxon>Hymenobacter</taxon>
    </lineage>
</organism>
<keyword evidence="1 4" id="KW-0808">Transferase</keyword>
<evidence type="ECO:0000313" key="4">
    <source>
        <dbReference type="EMBL" id="QJX48456.1"/>
    </source>
</evidence>
<dbReference type="KEGG" id="hts:HMJ29_16635"/>
<dbReference type="Gene3D" id="3.40.630.30">
    <property type="match status" value="2"/>
</dbReference>
<dbReference type="SUPFAM" id="SSF55729">
    <property type="entry name" value="Acyl-CoA N-acyltransferases (Nat)"/>
    <property type="match status" value="2"/>
</dbReference>
<dbReference type="Pfam" id="PF00583">
    <property type="entry name" value="Acetyltransf_1"/>
    <property type="match status" value="1"/>
</dbReference>
<dbReference type="AlphaFoldDB" id="A0A6M6BK35"/>
<name>A0A6M6BK35_9BACT</name>
<protein>
    <submittedName>
        <fullName evidence="4">GNAT family N-acetyltransferase</fullName>
    </submittedName>
</protein>
<dbReference type="CDD" id="cd04301">
    <property type="entry name" value="NAT_SF"/>
    <property type="match status" value="1"/>
</dbReference>
<feature type="domain" description="N-acetyltransferase" evidence="3">
    <location>
        <begin position="1"/>
        <end position="149"/>
    </location>
</feature>
<dbReference type="InterPro" id="IPR050680">
    <property type="entry name" value="YpeA/RimI_acetyltransf"/>
</dbReference>
<keyword evidence="2" id="KW-0012">Acyltransferase</keyword>
<dbReference type="PROSITE" id="PS51186">
    <property type="entry name" value="GNAT"/>
    <property type="match status" value="1"/>
</dbReference>
<dbReference type="Proteomes" id="UP000501623">
    <property type="component" value="Chromosome"/>
</dbReference>
<dbReference type="PANTHER" id="PTHR43420">
    <property type="entry name" value="ACETYLTRANSFERASE"/>
    <property type="match status" value="1"/>
</dbReference>
<evidence type="ECO:0000313" key="5">
    <source>
        <dbReference type="Proteomes" id="UP000501623"/>
    </source>
</evidence>
<proteinExistence type="predicted"/>
<dbReference type="InterPro" id="IPR000182">
    <property type="entry name" value="GNAT_dom"/>
</dbReference>